<feature type="transmembrane region" description="Helical" evidence="1">
    <location>
        <begin position="78"/>
        <end position="111"/>
    </location>
</feature>
<keyword evidence="1" id="KW-0472">Membrane</keyword>
<name>X1HNV5_9ZZZZ</name>
<evidence type="ECO:0008006" key="3">
    <source>
        <dbReference type="Google" id="ProtNLM"/>
    </source>
</evidence>
<feature type="transmembrane region" description="Helical" evidence="1">
    <location>
        <begin position="33"/>
        <end position="66"/>
    </location>
</feature>
<gene>
    <name evidence="2" type="ORF">S03H2_45541</name>
</gene>
<dbReference type="InterPro" id="IPR032531">
    <property type="entry name" value="DUF4956"/>
</dbReference>
<proteinExistence type="predicted"/>
<organism evidence="2">
    <name type="scientific">marine sediment metagenome</name>
    <dbReference type="NCBI Taxonomy" id="412755"/>
    <lineage>
        <taxon>unclassified sequences</taxon>
        <taxon>metagenomes</taxon>
        <taxon>ecological metagenomes</taxon>
    </lineage>
</organism>
<accession>X1HNV5</accession>
<evidence type="ECO:0000313" key="2">
    <source>
        <dbReference type="EMBL" id="GAH71841.1"/>
    </source>
</evidence>
<dbReference type="EMBL" id="BARU01028544">
    <property type="protein sequence ID" value="GAH71841.1"/>
    <property type="molecule type" value="Genomic_DNA"/>
</dbReference>
<dbReference type="Pfam" id="PF16316">
    <property type="entry name" value="DUF4956"/>
    <property type="match status" value="1"/>
</dbReference>
<keyword evidence="1" id="KW-0812">Transmembrane</keyword>
<comment type="caution">
    <text evidence="2">The sequence shown here is derived from an EMBL/GenBank/DDBJ whole genome shotgun (WGS) entry which is preliminary data.</text>
</comment>
<dbReference type="AlphaFoldDB" id="X1HNV5"/>
<reference evidence="2" key="1">
    <citation type="journal article" date="2014" name="Front. Microbiol.">
        <title>High frequency of phylogenetically diverse reductive dehalogenase-homologous genes in deep subseafloor sedimentary metagenomes.</title>
        <authorList>
            <person name="Kawai M."/>
            <person name="Futagami T."/>
            <person name="Toyoda A."/>
            <person name="Takaki Y."/>
            <person name="Nishi S."/>
            <person name="Hori S."/>
            <person name="Arai W."/>
            <person name="Tsubouchi T."/>
            <person name="Morono Y."/>
            <person name="Uchiyama I."/>
            <person name="Ito T."/>
            <person name="Fujiyama A."/>
            <person name="Inagaki F."/>
            <person name="Takami H."/>
        </authorList>
    </citation>
    <scope>NUCLEOTIDE SEQUENCE</scope>
    <source>
        <strain evidence="2">Expedition CK06-06</strain>
    </source>
</reference>
<keyword evidence="1" id="KW-1133">Transmembrane helix</keyword>
<sequence length="218" mass="24839">MLFWSILLSICVAITYRGTHRSVSYSQSFTQTLVLLGMVVGVVMLIVGTDIARAFTLVGALSIVRFRTAIKETRDVGFIFFIMVVGMACGTRFYFLGIMLTLVGCVLMYFMTFSQFGKKGLAQDILEFYFPINRDYSEILSPIFIHHLKYYSILGIDSVDEKTNRLSFIVTFKKKSRVFFSLTKRRKIPSDLDPKAALLIEIQKINYISNVKIIDGQN</sequence>
<evidence type="ECO:0000256" key="1">
    <source>
        <dbReference type="SAM" id="Phobius"/>
    </source>
</evidence>
<protein>
    <recommendedName>
        <fullName evidence="3">DUF4956 domain-containing protein</fullName>
    </recommendedName>
</protein>